<name>A0ABV8C023_9PSEU</name>
<accession>A0ABV8C023</accession>
<dbReference type="EMBL" id="JBHRZI010000023">
    <property type="protein sequence ID" value="MFC3895343.1"/>
    <property type="molecule type" value="Genomic_DNA"/>
</dbReference>
<comment type="caution">
    <text evidence="1">The sequence shown here is derived from an EMBL/GenBank/DDBJ whole genome shotgun (WGS) entry which is preliminary data.</text>
</comment>
<evidence type="ECO:0000313" key="2">
    <source>
        <dbReference type="Proteomes" id="UP001595690"/>
    </source>
</evidence>
<reference evidence="2" key="1">
    <citation type="journal article" date="2019" name="Int. J. Syst. Evol. Microbiol.">
        <title>The Global Catalogue of Microorganisms (GCM) 10K type strain sequencing project: providing services to taxonomists for standard genome sequencing and annotation.</title>
        <authorList>
            <consortium name="The Broad Institute Genomics Platform"/>
            <consortium name="The Broad Institute Genome Sequencing Center for Infectious Disease"/>
            <person name="Wu L."/>
            <person name="Ma J."/>
        </authorList>
    </citation>
    <scope>NUCLEOTIDE SEQUENCE [LARGE SCALE GENOMIC DNA]</scope>
    <source>
        <strain evidence="2">CGMCC 4.7405</strain>
    </source>
</reference>
<protein>
    <submittedName>
        <fullName evidence="1">Uncharacterized protein</fullName>
    </submittedName>
</protein>
<sequence>MEPEVPEVADLDLLIPHQMTDLEGWALAGHLLGAEAEAEPHILRALE</sequence>
<dbReference type="Proteomes" id="UP001595690">
    <property type="component" value="Unassembled WGS sequence"/>
</dbReference>
<organism evidence="1 2">
    <name type="scientific">Lentzea rhizosphaerae</name>
    <dbReference type="NCBI Taxonomy" id="2041025"/>
    <lineage>
        <taxon>Bacteria</taxon>
        <taxon>Bacillati</taxon>
        <taxon>Actinomycetota</taxon>
        <taxon>Actinomycetes</taxon>
        <taxon>Pseudonocardiales</taxon>
        <taxon>Pseudonocardiaceae</taxon>
        <taxon>Lentzea</taxon>
    </lineage>
</organism>
<gene>
    <name evidence="1" type="ORF">ACFOWZ_28015</name>
</gene>
<dbReference type="RefSeq" id="WP_382376891.1">
    <property type="nucleotide sequence ID" value="NZ_JBHRZI010000023.1"/>
</dbReference>
<keyword evidence="2" id="KW-1185">Reference proteome</keyword>
<evidence type="ECO:0000313" key="1">
    <source>
        <dbReference type="EMBL" id="MFC3895343.1"/>
    </source>
</evidence>
<proteinExistence type="predicted"/>